<dbReference type="GO" id="GO:0003677">
    <property type="term" value="F:DNA binding"/>
    <property type="evidence" value="ECO:0007669"/>
    <property type="project" value="UniProtKB-KW"/>
</dbReference>
<evidence type="ECO:0000256" key="1">
    <source>
        <dbReference type="ARBA" id="ARBA00004123"/>
    </source>
</evidence>
<dbReference type="GO" id="GO:0008270">
    <property type="term" value="F:zinc ion binding"/>
    <property type="evidence" value="ECO:0007669"/>
    <property type="project" value="InterPro"/>
</dbReference>
<dbReference type="GO" id="GO:0006351">
    <property type="term" value="P:DNA-templated transcription"/>
    <property type="evidence" value="ECO:0007669"/>
    <property type="project" value="InterPro"/>
</dbReference>
<feature type="region of interest" description="Disordered" evidence="7">
    <location>
        <begin position="301"/>
        <end position="326"/>
    </location>
</feature>
<evidence type="ECO:0000256" key="5">
    <source>
        <dbReference type="ARBA" id="ARBA00023242"/>
    </source>
</evidence>
<protein>
    <recommendedName>
        <fullName evidence="8">Xylanolytic transcriptional activator regulatory domain-containing protein</fullName>
    </recommendedName>
</protein>
<evidence type="ECO:0000256" key="6">
    <source>
        <dbReference type="SAM" id="Coils"/>
    </source>
</evidence>
<dbReference type="GeneID" id="62196820"/>
<dbReference type="InterPro" id="IPR007219">
    <property type="entry name" value="XnlR_reg_dom"/>
</dbReference>
<keyword evidence="6" id="KW-0175">Coiled coil</keyword>
<evidence type="ECO:0000313" key="9">
    <source>
        <dbReference type="EMBL" id="QPG76034.1"/>
    </source>
</evidence>
<gene>
    <name evidence="9" type="ORF">FOA43_003420</name>
</gene>
<feature type="compositionally biased region" description="Polar residues" evidence="7">
    <location>
        <begin position="312"/>
        <end position="326"/>
    </location>
</feature>
<evidence type="ECO:0000256" key="7">
    <source>
        <dbReference type="SAM" id="MobiDB-lite"/>
    </source>
</evidence>
<dbReference type="PANTHER" id="PTHR46910">
    <property type="entry name" value="TRANSCRIPTION FACTOR PDR1"/>
    <property type="match status" value="1"/>
</dbReference>
<organism evidence="9 10">
    <name type="scientific">Eeniella nana</name>
    <name type="common">Yeast</name>
    <name type="synonym">Brettanomyces nanus</name>
    <dbReference type="NCBI Taxonomy" id="13502"/>
    <lineage>
        <taxon>Eukaryota</taxon>
        <taxon>Fungi</taxon>
        <taxon>Dikarya</taxon>
        <taxon>Ascomycota</taxon>
        <taxon>Saccharomycotina</taxon>
        <taxon>Pichiomycetes</taxon>
        <taxon>Pichiales</taxon>
        <taxon>Pichiaceae</taxon>
        <taxon>Brettanomyces</taxon>
    </lineage>
</organism>
<keyword evidence="5" id="KW-0539">Nucleus</keyword>
<keyword evidence="3" id="KW-0238">DNA-binding</keyword>
<dbReference type="SMART" id="SM00906">
    <property type="entry name" value="Fungal_trans"/>
    <property type="match status" value="1"/>
</dbReference>
<evidence type="ECO:0000259" key="8">
    <source>
        <dbReference type="SMART" id="SM00906"/>
    </source>
</evidence>
<dbReference type="CDD" id="cd12148">
    <property type="entry name" value="fungal_TF_MHR"/>
    <property type="match status" value="1"/>
</dbReference>
<dbReference type="Proteomes" id="UP000662931">
    <property type="component" value="Chromosome 4"/>
</dbReference>
<accession>A0A875SAP2</accession>
<dbReference type="GO" id="GO:0005634">
    <property type="term" value="C:nucleus"/>
    <property type="evidence" value="ECO:0007669"/>
    <property type="project" value="UniProtKB-SubCell"/>
</dbReference>
<proteinExistence type="predicted"/>
<dbReference type="EMBL" id="CP064815">
    <property type="protein sequence ID" value="QPG76034.1"/>
    <property type="molecule type" value="Genomic_DNA"/>
</dbReference>
<evidence type="ECO:0000256" key="3">
    <source>
        <dbReference type="ARBA" id="ARBA00023125"/>
    </source>
</evidence>
<evidence type="ECO:0000256" key="2">
    <source>
        <dbReference type="ARBA" id="ARBA00023015"/>
    </source>
</evidence>
<reference evidence="9" key="1">
    <citation type="submission" date="2020-10" db="EMBL/GenBank/DDBJ databases">
        <authorList>
            <person name="Roach M.J.R."/>
        </authorList>
    </citation>
    <scope>NUCLEOTIDE SEQUENCE</scope>
    <source>
        <strain evidence="9">CBS 1945</strain>
    </source>
</reference>
<feature type="domain" description="Xylanolytic transcriptional activator regulatory" evidence="8">
    <location>
        <begin position="624"/>
        <end position="695"/>
    </location>
</feature>
<keyword evidence="10" id="KW-1185">Reference proteome</keyword>
<keyword evidence="4" id="KW-0804">Transcription</keyword>
<keyword evidence="2" id="KW-0805">Transcription regulation</keyword>
<dbReference type="OrthoDB" id="2123952at2759"/>
<name>A0A875SAP2_EENNA</name>
<evidence type="ECO:0000256" key="4">
    <source>
        <dbReference type="ARBA" id="ARBA00023163"/>
    </source>
</evidence>
<dbReference type="KEGG" id="bnn:FOA43_003420"/>
<dbReference type="AlphaFoldDB" id="A0A875SAP2"/>
<dbReference type="Pfam" id="PF04082">
    <property type="entry name" value="Fungal_trans"/>
    <property type="match status" value="1"/>
</dbReference>
<dbReference type="GO" id="GO:0003700">
    <property type="term" value="F:DNA-binding transcription factor activity"/>
    <property type="evidence" value="ECO:0007669"/>
    <property type="project" value="InterPro"/>
</dbReference>
<dbReference type="RefSeq" id="XP_038779599.1">
    <property type="nucleotide sequence ID" value="XM_038923671.1"/>
</dbReference>
<dbReference type="InterPro" id="IPR050987">
    <property type="entry name" value="AtrR-like"/>
</dbReference>
<feature type="region of interest" description="Disordered" evidence="7">
    <location>
        <begin position="1030"/>
        <end position="1053"/>
    </location>
</feature>
<feature type="coiled-coil region" evidence="6">
    <location>
        <begin position="223"/>
        <end position="250"/>
    </location>
</feature>
<comment type="subcellular location">
    <subcellularLocation>
        <location evidence="1">Nucleus</location>
    </subcellularLocation>
</comment>
<feature type="compositionally biased region" description="Low complexity" evidence="7">
    <location>
        <begin position="301"/>
        <end position="311"/>
    </location>
</feature>
<dbReference type="PANTHER" id="PTHR46910:SF37">
    <property type="entry name" value="ZN(II)2CYS6 TRANSCRIPTION FACTOR (EUROFUNG)"/>
    <property type="match status" value="1"/>
</dbReference>
<sequence length="1176" mass="132480">MMFLRFVRVQVPRVRQFSSSLTTRSILDYFKFYKKKDHENVPKQRPTEEVIKEVESGSKAIDAKNDVEILGRRDPRQFDKEVILEHLKGFSIPTWLPTKSGSEYAIKLNELTKSNEGVSISKLYTRAISEILKQVAGYDSGITELNDLSQRASILKQVQQKFRLEIPDPQIGKLNSFAKIEQYLTQKLDPSRPEEDELVPDKVYFDPAVLEGTNISVGSFVFEKQKAKTLKKLLKKAKKMEKRAIEEHQKIGNDTIPISYAEKPNFSQKRILENVPFEIDGKNLGDMKSIKKPRISINGSSISTTISNGNNQVDDSANDSSVSTSGRDIQTRLDHLENMIGILVSKLAPEASTESQYSQNSSFPATCISLPLVDTKQSSVPSSFSTVLESPKRTGFLSKEVVEKSIIAAAEDLERGPPTNAKVSERYERFFGGNTSISIFSSKGMKWMEGKVRDRKTTLPLRRLLSWVVHMEHGMLSVWVDPIEKSQIRPFPSRIVIEKLISEPVLPTILSRLMDIDTVRRLLKLYCDYRDGLIPEPRYTYSELLLMNCSLLVASSFYYERGHLCDGVDSKLNLTDLADMKKYLLDNSLFYYHRVSVVFDGLTGISGILLLSMYADFVSLSQSAYLMSTTAIRQAQDMGLHQGATYRGLPTKERNKRLFVWWMCYGYDRDLCVRSGKPPIINDDDVSAPSVPGFEAYWGFPSNQLRMSTELQYDLRTKLESMLSEGSICEVELYLGTQHFRLVARSYSGLLAANAFVSKSPSQLYECAENLLIDLELWRQIIPASLRPTRKLNPEFADIMERSAQDRSTSSIYRMYVFVCICFKYYHLKMTINKAIVKIKFSYEKSTIPKNMLSKVSIAEEEGMGTAMVILQMAGCMKSTEYANFALFYPFSSFIVVAAYCLQNPDRLTTKENVDCLIKASRNFFSAVPSRLSVDKWWVVDKIVRCVLYIVITTIVEHNPSWHFDCDDLLVDIKGLTVENDHACSATKTKSAFNSSVNDHPNTSRGKGMFCNVPVASLIAPPALDYSHSSSVSESAVQGRQQQVPLPKFSPRPEMTSPFNKAGLIYDPSTEVASPGNSFPLGDGNGDVVSDNILPDLELGSLRFDDSNDPKNINGLLELFSRNENNTPTNESEVSNSDTFQAEGVSLFQNMFNIPTMMLDMDGSSHTTLNSPQDIF</sequence>
<evidence type="ECO:0000313" key="10">
    <source>
        <dbReference type="Proteomes" id="UP000662931"/>
    </source>
</evidence>